<organism evidence="5 6">
    <name type="scientific">Lacticaseibacillus rhamnosus (strain LMS2-1)</name>
    <dbReference type="NCBI Taxonomy" id="525361"/>
    <lineage>
        <taxon>Bacteria</taxon>
        <taxon>Bacillati</taxon>
        <taxon>Bacillota</taxon>
        <taxon>Bacilli</taxon>
        <taxon>Lactobacillales</taxon>
        <taxon>Lactobacillaceae</taxon>
        <taxon>Lacticaseibacillus</taxon>
    </lineage>
</organism>
<feature type="compositionally biased region" description="Low complexity" evidence="1">
    <location>
        <begin position="1469"/>
        <end position="1486"/>
    </location>
</feature>
<keyword evidence="2" id="KW-1133">Transmembrane helix</keyword>
<keyword evidence="2" id="KW-0472">Membrane</keyword>
<dbReference type="Gene3D" id="2.60.120.560">
    <property type="entry name" value="Exo-inulinase, domain 1"/>
    <property type="match status" value="1"/>
</dbReference>
<keyword evidence="6" id="KW-1185">Reference proteome</keyword>
<keyword evidence="2" id="KW-0812">Transmembrane</keyword>
<comment type="caution">
    <text evidence="5">The sequence shown here is derived from an EMBL/GenBank/DDBJ whole genome shotgun (WGS) entry which is preliminary data.</text>
</comment>
<feature type="region of interest" description="Disordered" evidence="1">
    <location>
        <begin position="1459"/>
        <end position="1490"/>
    </location>
</feature>
<dbReference type="Gene3D" id="1.20.1270.90">
    <property type="entry name" value="AF1782-like"/>
    <property type="match status" value="1"/>
</dbReference>
<feature type="region of interest" description="Disordered" evidence="1">
    <location>
        <begin position="153"/>
        <end position="176"/>
    </location>
</feature>
<evidence type="ECO:0000256" key="2">
    <source>
        <dbReference type="SAM" id="Phobius"/>
    </source>
</evidence>
<dbReference type="SUPFAM" id="SSF51445">
    <property type="entry name" value="(Trans)glycosidases"/>
    <property type="match status" value="1"/>
</dbReference>
<evidence type="ECO:0000256" key="1">
    <source>
        <dbReference type="SAM" id="MobiDB-lite"/>
    </source>
</evidence>
<feature type="domain" description="Glycosyl hydrolase family 59 catalytic" evidence="3">
    <location>
        <begin position="104"/>
        <end position="422"/>
    </location>
</feature>
<dbReference type="Gene3D" id="3.20.20.80">
    <property type="entry name" value="Glycosidases"/>
    <property type="match status" value="1"/>
</dbReference>
<name>C2JTS8_LACRM</name>
<protein>
    <submittedName>
        <fullName evidence="5">LPXTG-motif cell wall anchor domain protein</fullName>
    </submittedName>
</protein>
<reference evidence="5" key="1">
    <citation type="submission" date="2009-01" db="EMBL/GenBank/DDBJ databases">
        <authorList>
            <person name="Qin X."/>
            <person name="Bachman B."/>
            <person name="Battles P."/>
            <person name="Bell A."/>
            <person name="Bess C."/>
            <person name="Bickham C."/>
            <person name="Chaboub L."/>
            <person name="Chen D."/>
            <person name="Coyle M."/>
            <person name="Deiros D.R."/>
            <person name="Dinh H."/>
            <person name="Forbes L."/>
            <person name="Fowler G."/>
            <person name="Francisco L."/>
            <person name="Fu Q."/>
            <person name="Gubbala S."/>
            <person name="Hale W."/>
            <person name="Han Y."/>
            <person name="Hemphill L."/>
            <person name="Highlander S.K."/>
            <person name="Hirani K."/>
            <person name="Hogues M."/>
            <person name="Jackson L."/>
            <person name="Jakkamsetti A."/>
            <person name="Javaid M."/>
            <person name="Jiang H."/>
            <person name="Korchina V."/>
            <person name="Kovar C."/>
            <person name="Lara F."/>
            <person name="Lee S."/>
            <person name="Mata R."/>
            <person name="Mathew T."/>
            <person name="Moen C."/>
            <person name="Morales K."/>
            <person name="Munidasa M."/>
            <person name="Nazareth L."/>
            <person name="Ngo R."/>
            <person name="Nguyen L."/>
            <person name="Okwuonu G."/>
            <person name="Ongeri F."/>
            <person name="Patil S."/>
            <person name="Petrosino J."/>
            <person name="Pham C."/>
            <person name="Pham P."/>
            <person name="Pu L.-L."/>
            <person name="Puazo M."/>
            <person name="Raj R."/>
            <person name="Reid J."/>
            <person name="Rouhana J."/>
            <person name="Saada N."/>
            <person name="Shang Y."/>
            <person name="Simmons D."/>
            <person name="Thornton R."/>
            <person name="Warren J."/>
            <person name="Weissenberger G."/>
            <person name="Zhang J."/>
            <person name="Zhang L."/>
            <person name="Zhou C."/>
            <person name="Zhu D."/>
            <person name="Muzny D."/>
            <person name="Worley K."/>
            <person name="Gibbs R."/>
        </authorList>
    </citation>
    <scope>NUCLEOTIDE SEQUENCE [LARGE SCALE GENOMIC DNA]</scope>
    <source>
        <strain evidence="5">LMS2-1</strain>
    </source>
</reference>
<proteinExistence type="predicted"/>
<evidence type="ECO:0000313" key="6">
    <source>
        <dbReference type="Proteomes" id="UP000004525"/>
    </source>
</evidence>
<evidence type="ECO:0000259" key="3">
    <source>
        <dbReference type="Pfam" id="PF02057"/>
    </source>
</evidence>
<evidence type="ECO:0000259" key="4">
    <source>
        <dbReference type="Pfam" id="PF21708"/>
    </source>
</evidence>
<dbReference type="Pfam" id="PF07554">
    <property type="entry name" value="FIVAR"/>
    <property type="match status" value="7"/>
</dbReference>
<gene>
    <name evidence="5" type="ORF">HMPREF0539_0312</name>
</gene>
<dbReference type="InterPro" id="IPR049162">
    <property type="entry name" value="GH59_C"/>
</dbReference>
<dbReference type="InterPro" id="IPR001286">
    <property type="entry name" value="Glyco_hydro_59"/>
</dbReference>
<dbReference type="InterPro" id="IPR049161">
    <property type="entry name" value="GH59_cat"/>
</dbReference>
<evidence type="ECO:0000313" key="5">
    <source>
        <dbReference type="EMBL" id="EEN81624.1"/>
    </source>
</evidence>
<dbReference type="CAZy" id="GH59">
    <property type="family name" value="Glycoside Hydrolase Family 59"/>
</dbReference>
<dbReference type="Proteomes" id="UP000004525">
    <property type="component" value="Unassembled WGS sequence"/>
</dbReference>
<dbReference type="GO" id="GO:0006683">
    <property type="term" value="P:galactosylceramide catabolic process"/>
    <property type="evidence" value="ECO:0007669"/>
    <property type="project" value="InterPro"/>
</dbReference>
<dbReference type="GO" id="GO:0004336">
    <property type="term" value="F:galactosylceramidase activity"/>
    <property type="evidence" value="ECO:0007669"/>
    <property type="project" value="InterPro"/>
</dbReference>
<sequence>MLLCTVTKGGAAFRQRKQPVNADGTKTWEANTQMKAKLIGSRPKSSRYTLLWSGIVMAMMAVSLVMLLTIPAATRAASQNPEDTVAVHLDGNDIASNNTNGLTFKGFGVLSGNGTSALLMDYKSEQPDVYAKMMKTLFGGSQPIMTNLKLEMGNDRNNSTGSEPATQRTESEAANVTRDQGFQLVADAKKINPNLKVTILRWNAPGWAKTNDQIYTWYKNSILNAYRTYGYMVDYVNPGLNEHKPDLAWAKEYAKRVKTDNTGFKNDTERQLYNKIKVVISDEVGVGSFGKDMVTDSSLRNAVTAAGYHYSTEDDSAKNFTALADKYDKEVWNSEAQATFGNSDYRPNSGTGIGGAGSSLEMANTIVKGFTDSRRTNFIYQPAIAAFYEGGQYSSKSVLQATDPWSGWTNSDVAIDVLAQFSKFAKLGWENSDNTSGIWRAVSQASVSTATGSNNVNGRNGLANYLTLASPDKKDFSTVIVNDSKYTKHYQISASNMAYKGTPTLEEWETRAADTTAKDAYDSNYLKHVGDVQADSKGVYTVTVKPFSIKTVTTLDKAKDSDLNQGISASSNKQRTVLDTDANGKGTDTSDTTLYADNFEYGGKKVATLNADGTSNTAKTEDFITSRGGDEGFYPLYTFNRNGTLEGYKTTNAKSGHYVLRQQLDSTVVEPGGAWNDGDALAWIGDNRWMNYKASTDVSFEDKGTHGSANYASIGARQQADSGPAAYLKFWQDGGWSLHIGSQSVASGNVATGQGGTKISGFDTTNTAWHNIAIQAAGNTITASIDGQKVADGKVTSELSGRVTLGSGYFHTDFDNLKVETVKGYTPYYSQQIDDLEMYDTSATPKQQLVYNDHWTHETGQGMYLRDRTVSKNTGAGATLTYTFTGTGLDICGNNDGSAKLDVTVDGKQVATDAATNKADNLGQTYTLRNLKYGQHTVTFTVKSGTLAVDYVGVVPSDTIADFSKLQTAYDKVKDVTNADNKYTSSSWTSFQKVLLAAKNVLADTTASQNDIDTALKNLNTAYAALALNPDKTKLQTAYDKAKAVTNPSDKYTDASWKVFQTALTDAQDVLANANATQNDVDSALKNLNQAASDLVLNPAKPDKTKLQAAYDKNKAVTNPDDKYTSESWQALQTALSDAQKVLTDTNATQNDVDSALKSLNQAATDLTLNPAKPGKTKLQAAYDKNKTVTNPDDKYTSESWQAFQKALSDAQKVLADTNATQDSLDTTLQKLNNAYAGLKLNSQKPDKSALQTAYDKDSTVTNQANKYTTASWTTFQSALANAKKVLADTDAVQADVDTALQKLNNAYDGLTLSPDKSALQTVLTEAQTLSHSAVTGDHEGNYPADALKTLQVAIDTAKKVADNPDASKDDIDTAASTLKQAVTAFKQTVVTVNRDQLTQLVTESQTLRADDYTQNSWTPYQQAVAAAQKLLAGKPSQQELDAAATALKKAKTSLVAAPTGKLPSTGDASSESASSSEETASSSTAKYPSTGESQLSLAVTMAAVVFLIGISGFAWFLHQKGKAK</sequence>
<dbReference type="Gene3D" id="2.60.120.260">
    <property type="entry name" value="Galactose-binding domain-like"/>
    <property type="match status" value="1"/>
</dbReference>
<feature type="domain" description="Glycosyl hydrolase family 59 C-terminal lectin" evidence="4">
    <location>
        <begin position="643"/>
        <end position="821"/>
    </location>
</feature>
<dbReference type="PANTHER" id="PTHR15172:SF1">
    <property type="entry name" value="GALACTOCEREBROSIDASE"/>
    <property type="match status" value="1"/>
</dbReference>
<dbReference type="HOGENOM" id="CLU_004069_0_0_9"/>
<dbReference type="GO" id="GO:0016020">
    <property type="term" value="C:membrane"/>
    <property type="evidence" value="ECO:0007669"/>
    <property type="project" value="GOC"/>
</dbReference>
<dbReference type="PANTHER" id="PTHR15172">
    <property type="entry name" value="GALACTOCEREBROSIDASE"/>
    <property type="match status" value="1"/>
</dbReference>
<feature type="transmembrane region" description="Helical" evidence="2">
    <location>
        <begin position="1496"/>
        <end position="1518"/>
    </location>
</feature>
<dbReference type="GO" id="GO:0005764">
    <property type="term" value="C:lysosome"/>
    <property type="evidence" value="ECO:0007669"/>
    <property type="project" value="TreeGrafter"/>
</dbReference>
<dbReference type="Pfam" id="PF21708">
    <property type="entry name" value="Glyco_hydro_59_C"/>
    <property type="match status" value="1"/>
</dbReference>
<accession>C2JTS8</accession>
<dbReference type="Pfam" id="PF02057">
    <property type="entry name" value="Glyco_hydro_59"/>
    <property type="match status" value="1"/>
</dbReference>
<dbReference type="InterPro" id="IPR017853">
    <property type="entry name" value="GH"/>
</dbReference>
<feature type="transmembrane region" description="Helical" evidence="2">
    <location>
        <begin position="50"/>
        <end position="70"/>
    </location>
</feature>
<dbReference type="EMBL" id="ACIZ01000016">
    <property type="protein sequence ID" value="EEN81624.1"/>
    <property type="molecule type" value="Genomic_DNA"/>
</dbReference>
<dbReference type="InterPro" id="IPR013780">
    <property type="entry name" value="Glyco_hydro_b"/>
</dbReference>
<dbReference type="Gene3D" id="1.20.1270.70">
    <property type="entry name" value="Designed single chain three-helix bundle"/>
    <property type="match status" value="6"/>
</dbReference>
<feature type="compositionally biased region" description="Polar residues" evidence="1">
    <location>
        <begin position="155"/>
        <end position="176"/>
    </location>
</feature>
<dbReference type="Gene3D" id="2.60.40.1180">
    <property type="entry name" value="Golgi alpha-mannosidase II"/>
    <property type="match status" value="1"/>
</dbReference>